<dbReference type="CDD" id="cd00090">
    <property type="entry name" value="HTH_ARSR"/>
    <property type="match status" value="1"/>
</dbReference>
<dbReference type="InterPro" id="IPR011991">
    <property type="entry name" value="ArsR-like_HTH"/>
</dbReference>
<sequence length="140" mass="15909">MSDFRYNCLYFTTNRLSRIITKMADEAFAPTGFSPMYGYLLLLIIEDPGSAQKKLAEQLDIAPSTLTRFIEKLEQRGLVHRTTHGKTVLVYPTDAGRALENEIHMASKRLHQMYERILGKTASDLLSRELVNSSDQLEGK</sequence>
<dbReference type="PROSITE" id="PS50995">
    <property type="entry name" value="HTH_MARR_2"/>
    <property type="match status" value="1"/>
</dbReference>
<keyword evidence="1" id="KW-0805">Transcription regulation</keyword>
<protein>
    <submittedName>
        <fullName evidence="5">MarR family transcriptional regulator</fullName>
    </submittedName>
</protein>
<gene>
    <name evidence="5" type="ORF">M3N64_07045</name>
</gene>
<dbReference type="Pfam" id="PF01047">
    <property type="entry name" value="MarR"/>
    <property type="match status" value="1"/>
</dbReference>
<evidence type="ECO:0000313" key="6">
    <source>
        <dbReference type="Proteomes" id="UP001203004"/>
    </source>
</evidence>
<proteinExistence type="predicted"/>
<dbReference type="RefSeq" id="WP_249100218.1">
    <property type="nucleotide sequence ID" value="NZ_JAMAST010000005.1"/>
</dbReference>
<accession>A0ABT0MA19</accession>
<dbReference type="SUPFAM" id="SSF46785">
    <property type="entry name" value="Winged helix' DNA-binding domain"/>
    <property type="match status" value="1"/>
</dbReference>
<evidence type="ECO:0000256" key="3">
    <source>
        <dbReference type="ARBA" id="ARBA00023163"/>
    </source>
</evidence>
<dbReference type="InterPro" id="IPR036388">
    <property type="entry name" value="WH-like_DNA-bd_sf"/>
</dbReference>
<keyword evidence="3" id="KW-0804">Transcription</keyword>
<dbReference type="PANTHER" id="PTHR42756:SF1">
    <property type="entry name" value="TRANSCRIPTIONAL REPRESSOR OF EMRAB OPERON"/>
    <property type="match status" value="1"/>
</dbReference>
<evidence type="ECO:0000259" key="4">
    <source>
        <dbReference type="PROSITE" id="PS50995"/>
    </source>
</evidence>
<dbReference type="Gene3D" id="1.10.10.10">
    <property type="entry name" value="Winged helix-like DNA-binding domain superfamily/Winged helix DNA-binding domain"/>
    <property type="match status" value="1"/>
</dbReference>
<dbReference type="SMART" id="SM00347">
    <property type="entry name" value="HTH_MARR"/>
    <property type="match status" value="1"/>
</dbReference>
<dbReference type="InterPro" id="IPR036390">
    <property type="entry name" value="WH_DNA-bd_sf"/>
</dbReference>
<evidence type="ECO:0000256" key="2">
    <source>
        <dbReference type="ARBA" id="ARBA00023125"/>
    </source>
</evidence>
<dbReference type="InterPro" id="IPR000835">
    <property type="entry name" value="HTH_MarR-typ"/>
</dbReference>
<name>A0ABT0MA19_9BACL</name>
<organism evidence="5 6">
    <name type="scientific">Sporolactobacillus mangiferae</name>
    <dbReference type="NCBI Taxonomy" id="2940498"/>
    <lineage>
        <taxon>Bacteria</taxon>
        <taxon>Bacillati</taxon>
        <taxon>Bacillota</taxon>
        <taxon>Bacilli</taxon>
        <taxon>Bacillales</taxon>
        <taxon>Sporolactobacillaceae</taxon>
        <taxon>Sporolactobacillus</taxon>
    </lineage>
</organism>
<keyword evidence="6" id="KW-1185">Reference proteome</keyword>
<dbReference type="PANTHER" id="PTHR42756">
    <property type="entry name" value="TRANSCRIPTIONAL REGULATOR, MARR"/>
    <property type="match status" value="1"/>
</dbReference>
<keyword evidence="2" id="KW-0238">DNA-binding</keyword>
<reference evidence="5 6" key="1">
    <citation type="submission" date="2022-05" db="EMBL/GenBank/DDBJ databases">
        <title>Sporolactobacillus sp nov CPB3-1, isolated from tree bark (Mangifera indica L.).</title>
        <authorList>
            <person name="Phuengjayaem S."/>
            <person name="Tanasupawat S."/>
        </authorList>
    </citation>
    <scope>NUCLEOTIDE SEQUENCE [LARGE SCALE GENOMIC DNA]</scope>
    <source>
        <strain evidence="5 6">CPB3-1</strain>
    </source>
</reference>
<feature type="domain" description="HTH marR-type" evidence="4">
    <location>
        <begin position="6"/>
        <end position="139"/>
    </location>
</feature>
<evidence type="ECO:0000313" key="5">
    <source>
        <dbReference type="EMBL" id="MCL1631704.1"/>
    </source>
</evidence>
<evidence type="ECO:0000256" key="1">
    <source>
        <dbReference type="ARBA" id="ARBA00023015"/>
    </source>
</evidence>
<dbReference type="Proteomes" id="UP001203004">
    <property type="component" value="Unassembled WGS sequence"/>
</dbReference>
<dbReference type="EMBL" id="JAMAST010000005">
    <property type="protein sequence ID" value="MCL1631704.1"/>
    <property type="molecule type" value="Genomic_DNA"/>
</dbReference>
<comment type="caution">
    <text evidence="5">The sequence shown here is derived from an EMBL/GenBank/DDBJ whole genome shotgun (WGS) entry which is preliminary data.</text>
</comment>